<feature type="chain" id="PRO_5039244619" evidence="7">
    <location>
        <begin position="19"/>
        <end position="256"/>
    </location>
</feature>
<dbReference type="InterPro" id="IPR001320">
    <property type="entry name" value="Iontro_rcpt_C"/>
</dbReference>
<reference evidence="10 11" key="1">
    <citation type="submission" date="2019-01" db="EMBL/GenBank/DDBJ databases">
        <title>Bacillus sp. M5HDSG1-1, whole genome shotgun sequence.</title>
        <authorList>
            <person name="Tuo L."/>
        </authorList>
    </citation>
    <scope>NUCLEOTIDE SEQUENCE [LARGE SCALE GENOMIC DNA]</scope>
    <source>
        <strain evidence="10 11">M5HDSG1-1</strain>
    </source>
</reference>
<evidence type="ECO:0000256" key="1">
    <source>
        <dbReference type="ARBA" id="ARBA00004196"/>
    </source>
</evidence>
<evidence type="ECO:0000256" key="3">
    <source>
        <dbReference type="ARBA" id="ARBA00022729"/>
    </source>
</evidence>
<dbReference type="Gene3D" id="3.40.190.10">
    <property type="entry name" value="Periplasmic binding protein-like II"/>
    <property type="match status" value="2"/>
</dbReference>
<evidence type="ECO:0000313" key="10">
    <source>
        <dbReference type="EMBL" id="RVT67416.1"/>
    </source>
</evidence>
<comment type="subcellular location">
    <subcellularLocation>
        <location evidence="1">Cell envelope</location>
    </subcellularLocation>
</comment>
<dbReference type="GO" id="GO:0015276">
    <property type="term" value="F:ligand-gated monoatomic ion channel activity"/>
    <property type="evidence" value="ECO:0007669"/>
    <property type="project" value="InterPro"/>
</dbReference>
<keyword evidence="5" id="KW-0449">Lipoprotein</keyword>
<dbReference type="PROSITE" id="PS51257">
    <property type="entry name" value="PROKAR_LIPOPROTEIN"/>
    <property type="match status" value="1"/>
</dbReference>
<dbReference type="PANTHER" id="PTHR35936:SF17">
    <property type="entry name" value="ARGININE-BINDING EXTRACELLULAR PROTEIN ARTP"/>
    <property type="match status" value="1"/>
</dbReference>
<dbReference type="InterPro" id="IPR018313">
    <property type="entry name" value="SBP_3_CS"/>
</dbReference>
<accession>A0A3S3SNA0</accession>
<evidence type="ECO:0000256" key="7">
    <source>
        <dbReference type="SAM" id="SignalP"/>
    </source>
</evidence>
<dbReference type="InterPro" id="IPR001638">
    <property type="entry name" value="Solute-binding_3/MltF_N"/>
</dbReference>
<gene>
    <name evidence="10" type="ORF">EM808_02760</name>
</gene>
<organism evidence="10 11">
    <name type="scientific">Niallia taxi</name>
    <dbReference type="NCBI Taxonomy" id="2499688"/>
    <lineage>
        <taxon>Bacteria</taxon>
        <taxon>Bacillati</taxon>
        <taxon>Bacillota</taxon>
        <taxon>Bacilli</taxon>
        <taxon>Bacillales</taxon>
        <taxon>Bacillaceae</taxon>
        <taxon>Niallia</taxon>
    </lineage>
</organism>
<evidence type="ECO:0000256" key="2">
    <source>
        <dbReference type="ARBA" id="ARBA00010333"/>
    </source>
</evidence>
<feature type="signal peptide" evidence="7">
    <location>
        <begin position="1"/>
        <end position="18"/>
    </location>
</feature>
<dbReference type="PROSITE" id="PS01039">
    <property type="entry name" value="SBP_BACTERIAL_3"/>
    <property type="match status" value="1"/>
</dbReference>
<protein>
    <submittedName>
        <fullName evidence="10">Transporter substrate-binding domain-containing protein</fullName>
    </submittedName>
</protein>
<evidence type="ECO:0000256" key="6">
    <source>
        <dbReference type="RuleBase" id="RU003744"/>
    </source>
</evidence>
<evidence type="ECO:0000259" key="8">
    <source>
        <dbReference type="SMART" id="SM00062"/>
    </source>
</evidence>
<evidence type="ECO:0000256" key="5">
    <source>
        <dbReference type="ARBA" id="ARBA00023288"/>
    </source>
</evidence>
<dbReference type="RefSeq" id="WP_127735478.1">
    <property type="nucleotide sequence ID" value="NZ_RZTZ01000001.1"/>
</dbReference>
<sequence>MKKRVLGIVLLLVCMLLAACGKSASGGDGDKKQLVMGTSADYSPFEYIDTATSEDIIGFDVDIAKALGEKLGYEIVVKDMDFSGLITSLQSGKVDFVMAGMEPTPERSKNVDFTDSYFRSDILMVVAKDGDVQSFEDIKGKTVGVQIGSIQADKAKELQKEVDFQVETRDRVPDLVEELKSGRFDGVLMEEAVSKGYLKNNDSLKVISVPNNETIGASIAFQKDSEFTEKFNKELAVMKENGELDELVSKWFGGVE</sequence>
<proteinExistence type="inferred from homology"/>
<keyword evidence="3 7" id="KW-0732">Signal</keyword>
<name>A0A3S3SNA0_9BACI</name>
<dbReference type="Pfam" id="PF00497">
    <property type="entry name" value="SBP_bac_3"/>
    <property type="match status" value="1"/>
</dbReference>
<dbReference type="Proteomes" id="UP000288024">
    <property type="component" value="Unassembled WGS sequence"/>
</dbReference>
<dbReference type="GO" id="GO:0030313">
    <property type="term" value="C:cell envelope"/>
    <property type="evidence" value="ECO:0007669"/>
    <property type="project" value="UniProtKB-SubCell"/>
</dbReference>
<dbReference type="SMART" id="SM00079">
    <property type="entry name" value="PBPe"/>
    <property type="match status" value="1"/>
</dbReference>
<keyword evidence="4" id="KW-0564">Palmitate</keyword>
<dbReference type="EMBL" id="RZTZ01000001">
    <property type="protein sequence ID" value="RVT67416.1"/>
    <property type="molecule type" value="Genomic_DNA"/>
</dbReference>
<evidence type="ECO:0000259" key="9">
    <source>
        <dbReference type="SMART" id="SM00079"/>
    </source>
</evidence>
<dbReference type="AlphaFoldDB" id="A0A3S3SNA0"/>
<keyword evidence="11" id="KW-1185">Reference proteome</keyword>
<evidence type="ECO:0000256" key="4">
    <source>
        <dbReference type="ARBA" id="ARBA00023139"/>
    </source>
</evidence>
<dbReference type="GO" id="GO:0016020">
    <property type="term" value="C:membrane"/>
    <property type="evidence" value="ECO:0007669"/>
    <property type="project" value="InterPro"/>
</dbReference>
<dbReference type="SMART" id="SM00062">
    <property type="entry name" value="PBPb"/>
    <property type="match status" value="1"/>
</dbReference>
<feature type="domain" description="Solute-binding protein family 3/N-terminal" evidence="8">
    <location>
        <begin position="33"/>
        <end position="255"/>
    </location>
</feature>
<comment type="caution">
    <text evidence="10">The sequence shown here is derived from an EMBL/GenBank/DDBJ whole genome shotgun (WGS) entry which is preliminary data.</text>
</comment>
<comment type="similarity">
    <text evidence="2 6">Belongs to the bacterial solute-binding protein 3 family.</text>
</comment>
<feature type="domain" description="Ionotropic glutamate receptor C-terminal" evidence="9">
    <location>
        <begin position="33"/>
        <end position="254"/>
    </location>
</feature>
<dbReference type="PANTHER" id="PTHR35936">
    <property type="entry name" value="MEMBRANE-BOUND LYTIC MUREIN TRANSGLYCOSYLASE F"/>
    <property type="match status" value="1"/>
</dbReference>
<dbReference type="SUPFAM" id="SSF53850">
    <property type="entry name" value="Periplasmic binding protein-like II"/>
    <property type="match status" value="1"/>
</dbReference>
<evidence type="ECO:0000313" key="11">
    <source>
        <dbReference type="Proteomes" id="UP000288024"/>
    </source>
</evidence>